<protein>
    <submittedName>
        <fullName evidence="2">Uncharacterized protein</fullName>
    </submittedName>
</protein>
<evidence type="ECO:0000313" key="3">
    <source>
        <dbReference type="Proteomes" id="UP001066276"/>
    </source>
</evidence>
<name>A0AAV7UDD6_PLEWA</name>
<evidence type="ECO:0000313" key="2">
    <source>
        <dbReference type="EMBL" id="KAJ1186853.1"/>
    </source>
</evidence>
<dbReference type="AlphaFoldDB" id="A0AAV7UDD6"/>
<dbReference type="Proteomes" id="UP001066276">
    <property type="component" value="Chromosome 3_1"/>
</dbReference>
<keyword evidence="3" id="KW-1185">Reference proteome</keyword>
<accession>A0AAV7UDD6</accession>
<feature type="compositionally biased region" description="Polar residues" evidence="1">
    <location>
        <begin position="120"/>
        <end position="135"/>
    </location>
</feature>
<feature type="region of interest" description="Disordered" evidence="1">
    <location>
        <begin position="69"/>
        <end position="148"/>
    </location>
</feature>
<reference evidence="2" key="1">
    <citation type="journal article" date="2022" name="bioRxiv">
        <title>Sequencing and chromosome-scale assembly of the giantPleurodeles waltlgenome.</title>
        <authorList>
            <person name="Brown T."/>
            <person name="Elewa A."/>
            <person name="Iarovenko S."/>
            <person name="Subramanian E."/>
            <person name="Araus A.J."/>
            <person name="Petzold A."/>
            <person name="Susuki M."/>
            <person name="Suzuki K.-i.T."/>
            <person name="Hayashi T."/>
            <person name="Toyoda A."/>
            <person name="Oliveira C."/>
            <person name="Osipova E."/>
            <person name="Leigh N.D."/>
            <person name="Simon A."/>
            <person name="Yun M.H."/>
        </authorList>
    </citation>
    <scope>NUCLEOTIDE SEQUENCE</scope>
    <source>
        <strain evidence="2">20211129_DDA</strain>
        <tissue evidence="2">Liver</tissue>
    </source>
</reference>
<gene>
    <name evidence="2" type="ORF">NDU88_003633</name>
</gene>
<organism evidence="2 3">
    <name type="scientific">Pleurodeles waltl</name>
    <name type="common">Iberian ribbed newt</name>
    <dbReference type="NCBI Taxonomy" id="8319"/>
    <lineage>
        <taxon>Eukaryota</taxon>
        <taxon>Metazoa</taxon>
        <taxon>Chordata</taxon>
        <taxon>Craniata</taxon>
        <taxon>Vertebrata</taxon>
        <taxon>Euteleostomi</taxon>
        <taxon>Amphibia</taxon>
        <taxon>Batrachia</taxon>
        <taxon>Caudata</taxon>
        <taxon>Salamandroidea</taxon>
        <taxon>Salamandridae</taxon>
        <taxon>Pleurodelinae</taxon>
        <taxon>Pleurodeles</taxon>
    </lineage>
</organism>
<evidence type="ECO:0000256" key="1">
    <source>
        <dbReference type="SAM" id="MobiDB-lite"/>
    </source>
</evidence>
<sequence>MVAFGYTGTEGHVTMCVGYSVVVQQFTCVFNPDPGGPLGTSWLLPCLSKGLRTFQEDTGGSQGVCAPHQFIGGSPGRTRHQQGRAPKSEQPCRQATTHRHQEPRTFSRSRRRLCRVFSTGSARASPSVTTQQGRTLRSLRGATVRQPL</sequence>
<proteinExistence type="predicted"/>
<dbReference type="EMBL" id="JANPWB010000005">
    <property type="protein sequence ID" value="KAJ1186853.1"/>
    <property type="molecule type" value="Genomic_DNA"/>
</dbReference>
<comment type="caution">
    <text evidence="2">The sequence shown here is derived from an EMBL/GenBank/DDBJ whole genome shotgun (WGS) entry which is preliminary data.</text>
</comment>